<accession>A0A914P2Q3</accession>
<evidence type="ECO:0000313" key="2">
    <source>
        <dbReference type="WBParaSite" id="PDA_v2.g12119.t1"/>
    </source>
</evidence>
<keyword evidence="1" id="KW-1185">Reference proteome</keyword>
<protein>
    <submittedName>
        <fullName evidence="2">Uncharacterized protein</fullName>
    </submittedName>
</protein>
<dbReference type="WBParaSite" id="PDA_v2.g12119.t1">
    <property type="protein sequence ID" value="PDA_v2.g12119.t1"/>
    <property type="gene ID" value="PDA_v2.g12119"/>
</dbReference>
<name>A0A914P2Q3_9BILA</name>
<dbReference type="Proteomes" id="UP000887578">
    <property type="component" value="Unplaced"/>
</dbReference>
<dbReference type="AlphaFoldDB" id="A0A914P2Q3"/>
<sequence>MLKYLNCFSKNRSNNNSVPRFASKNLRSKDFPINPPKSDFPSDVLKWLKLNASPRFSYKLMKVCKYFQHKESFFFPTKSLCIYKNNATYSLLNGTESAVIPFKSLPSNLWITKELTFYFDLPKSLSDIFSKISVSDVRELWLKSGKILFKDFKFLTDEGRIRLLKFNGTDVIFHENDETVVPLETILMCVPKIEHIVFANNIVPSFHSNTSAKNLILPKLKKFVLMEFNENFNLELFFDFIKKHKNTEFEVIIKKQEFSPEFTKQLQIQLDKLIKQWSPKYEPISFTFPNQTADSSVALAKLYDQYVKRKFKPGEHLAYYDY</sequence>
<evidence type="ECO:0000313" key="1">
    <source>
        <dbReference type="Proteomes" id="UP000887578"/>
    </source>
</evidence>
<proteinExistence type="predicted"/>
<organism evidence="1 2">
    <name type="scientific">Panagrolaimus davidi</name>
    <dbReference type="NCBI Taxonomy" id="227884"/>
    <lineage>
        <taxon>Eukaryota</taxon>
        <taxon>Metazoa</taxon>
        <taxon>Ecdysozoa</taxon>
        <taxon>Nematoda</taxon>
        <taxon>Chromadorea</taxon>
        <taxon>Rhabditida</taxon>
        <taxon>Tylenchina</taxon>
        <taxon>Panagrolaimomorpha</taxon>
        <taxon>Panagrolaimoidea</taxon>
        <taxon>Panagrolaimidae</taxon>
        <taxon>Panagrolaimus</taxon>
    </lineage>
</organism>
<reference evidence="2" key="1">
    <citation type="submission" date="2022-11" db="UniProtKB">
        <authorList>
            <consortium name="WormBaseParasite"/>
        </authorList>
    </citation>
    <scope>IDENTIFICATION</scope>
</reference>